<sequence>MSDTEFIMMQKKDLSLEFIGNQSLLELLSERENHIYLSSKEKFL</sequence>
<dbReference type="EMBL" id="GGEC01020995">
    <property type="protein sequence ID" value="MBX01479.1"/>
    <property type="molecule type" value="Transcribed_RNA"/>
</dbReference>
<proteinExistence type="predicted"/>
<protein>
    <submittedName>
        <fullName evidence="1">Uncharacterized protein</fullName>
    </submittedName>
</protein>
<evidence type="ECO:0000313" key="1">
    <source>
        <dbReference type="EMBL" id="MBX01479.1"/>
    </source>
</evidence>
<dbReference type="AlphaFoldDB" id="A0A2P2K6Z0"/>
<organism evidence="1">
    <name type="scientific">Rhizophora mucronata</name>
    <name type="common">Asiatic mangrove</name>
    <dbReference type="NCBI Taxonomy" id="61149"/>
    <lineage>
        <taxon>Eukaryota</taxon>
        <taxon>Viridiplantae</taxon>
        <taxon>Streptophyta</taxon>
        <taxon>Embryophyta</taxon>
        <taxon>Tracheophyta</taxon>
        <taxon>Spermatophyta</taxon>
        <taxon>Magnoliopsida</taxon>
        <taxon>eudicotyledons</taxon>
        <taxon>Gunneridae</taxon>
        <taxon>Pentapetalae</taxon>
        <taxon>rosids</taxon>
        <taxon>fabids</taxon>
        <taxon>Malpighiales</taxon>
        <taxon>Rhizophoraceae</taxon>
        <taxon>Rhizophora</taxon>
    </lineage>
</organism>
<accession>A0A2P2K6Z0</accession>
<reference evidence="1" key="1">
    <citation type="submission" date="2018-02" db="EMBL/GenBank/DDBJ databases">
        <title>Rhizophora mucronata_Transcriptome.</title>
        <authorList>
            <person name="Meera S.P."/>
            <person name="Sreeshan A."/>
            <person name="Augustine A."/>
        </authorList>
    </citation>
    <scope>NUCLEOTIDE SEQUENCE</scope>
    <source>
        <tissue evidence="1">Leaf</tissue>
    </source>
</reference>
<name>A0A2P2K6Z0_RHIMU</name>